<dbReference type="InterPro" id="IPR006274">
    <property type="entry name" value="CarbamoylP_synth_ssu"/>
</dbReference>
<feature type="binding site" evidence="8">
    <location>
        <position position="264"/>
    </location>
    <ligand>
        <name>L-glutamine</name>
        <dbReference type="ChEBI" id="CHEBI:58359"/>
    </ligand>
</feature>
<feature type="domain" description="Carbamoyl-phosphate synthase small subunit N-terminal" evidence="10">
    <location>
        <begin position="4"/>
        <end position="142"/>
    </location>
</feature>
<feature type="binding site" evidence="8">
    <location>
        <position position="233"/>
    </location>
    <ligand>
        <name>L-glutamine</name>
        <dbReference type="ChEBI" id="CHEBI:58359"/>
    </ligand>
</feature>
<dbReference type="UniPathway" id="UPA00068">
    <property type="reaction ID" value="UER00171"/>
</dbReference>
<dbReference type="GO" id="GO:0006541">
    <property type="term" value="P:glutamine metabolic process"/>
    <property type="evidence" value="ECO:0007669"/>
    <property type="project" value="InterPro"/>
</dbReference>
<feature type="binding site" evidence="8">
    <location>
        <position position="304"/>
    </location>
    <ligand>
        <name>L-glutamine</name>
        <dbReference type="ChEBI" id="CHEBI:58359"/>
    </ligand>
</feature>
<dbReference type="InterPro" id="IPR029062">
    <property type="entry name" value="Class_I_gatase-like"/>
</dbReference>
<dbReference type="NCBIfam" id="TIGR01368">
    <property type="entry name" value="CPSaseIIsmall"/>
    <property type="match status" value="1"/>
</dbReference>
<evidence type="ECO:0000256" key="8">
    <source>
        <dbReference type="HAMAP-Rule" id="MF_01209"/>
    </source>
</evidence>
<evidence type="ECO:0000256" key="7">
    <source>
        <dbReference type="ARBA" id="ARBA00048816"/>
    </source>
</evidence>
<keyword evidence="6 8" id="KW-0315">Glutamine amidotransferase</keyword>
<dbReference type="GO" id="GO:0006207">
    <property type="term" value="P:'de novo' pyrimidine nucleobase biosynthetic process"/>
    <property type="evidence" value="ECO:0007669"/>
    <property type="project" value="InterPro"/>
</dbReference>
<dbReference type="InterPro" id="IPR050472">
    <property type="entry name" value="Anth_synth/Amidotransfase"/>
</dbReference>
<dbReference type="EC" id="6.3.5.5" evidence="8"/>
<keyword evidence="3 8" id="KW-0436">Ligase</keyword>
<keyword evidence="8" id="KW-0665">Pyrimidine biosynthesis</keyword>
<feature type="compositionally biased region" description="Polar residues" evidence="9">
    <location>
        <begin position="374"/>
        <end position="394"/>
    </location>
</feature>
<evidence type="ECO:0000256" key="1">
    <source>
        <dbReference type="ARBA" id="ARBA00005077"/>
    </source>
</evidence>
<dbReference type="UniPathway" id="UPA00070">
    <property type="reaction ID" value="UER00115"/>
</dbReference>
<organism evidence="11 12">
    <name type="scientific">Sorangium cellulosum</name>
    <name type="common">Polyangium cellulosum</name>
    <dbReference type="NCBI Taxonomy" id="56"/>
    <lineage>
        <taxon>Bacteria</taxon>
        <taxon>Pseudomonadati</taxon>
        <taxon>Myxococcota</taxon>
        <taxon>Polyangia</taxon>
        <taxon>Polyangiales</taxon>
        <taxon>Polyangiaceae</taxon>
        <taxon>Sorangium</taxon>
    </lineage>
</organism>
<dbReference type="GO" id="GO:0006526">
    <property type="term" value="P:L-arginine biosynthetic process"/>
    <property type="evidence" value="ECO:0007669"/>
    <property type="project" value="UniProtKB-UniRule"/>
</dbReference>
<dbReference type="InterPro" id="IPR035686">
    <property type="entry name" value="CPSase_GATase1"/>
</dbReference>
<dbReference type="InterPro" id="IPR036480">
    <property type="entry name" value="CarbP_synth_ssu_N_sf"/>
</dbReference>
<dbReference type="OrthoDB" id="9804328at2"/>
<dbReference type="AlphaFoldDB" id="A0A4P2PYI0"/>
<proteinExistence type="inferred from homology"/>
<dbReference type="HAMAP" id="MF_01209">
    <property type="entry name" value="CPSase_S_chain"/>
    <property type="match status" value="1"/>
</dbReference>
<protein>
    <recommendedName>
        <fullName evidence="8">Carbamoyl phosphate synthase small chain</fullName>
        <ecNumber evidence="8">6.3.5.5</ecNumber>
    </recommendedName>
    <alternativeName>
        <fullName evidence="8">Carbamoyl phosphate synthetase glutamine chain</fullName>
    </alternativeName>
</protein>
<dbReference type="Gene3D" id="3.50.30.20">
    <property type="entry name" value="Carbamoyl-phosphate synthase small subunit, N-terminal domain"/>
    <property type="match status" value="1"/>
</dbReference>
<comment type="similarity">
    <text evidence="2 8">Belongs to the CarA family.</text>
</comment>
<keyword evidence="8" id="KW-0055">Arginine biosynthesis</keyword>
<dbReference type="PRINTS" id="PR00097">
    <property type="entry name" value="ANTSNTHASEII"/>
</dbReference>
<dbReference type="SMART" id="SM01097">
    <property type="entry name" value="CPSase_sm_chain"/>
    <property type="match status" value="1"/>
</dbReference>
<feature type="active site" evidence="8">
    <location>
        <position position="346"/>
    </location>
</feature>
<reference evidence="11 12" key="1">
    <citation type="submission" date="2015-09" db="EMBL/GenBank/DDBJ databases">
        <title>Sorangium comparison.</title>
        <authorList>
            <person name="Zaburannyi N."/>
            <person name="Bunk B."/>
            <person name="Overmann J."/>
            <person name="Mueller R."/>
        </authorList>
    </citation>
    <scope>NUCLEOTIDE SEQUENCE [LARGE SCALE GENOMIC DNA]</scope>
    <source>
        <strain evidence="11 12">So ceGT47</strain>
    </source>
</reference>
<feature type="binding site" evidence="8">
    <location>
        <position position="305"/>
    </location>
    <ligand>
        <name>L-glutamine</name>
        <dbReference type="ChEBI" id="CHEBI:58359"/>
    </ligand>
</feature>
<dbReference type="GO" id="GO:0044205">
    <property type="term" value="P:'de novo' UMP biosynthetic process"/>
    <property type="evidence" value="ECO:0007669"/>
    <property type="project" value="UniProtKB-UniRule"/>
</dbReference>
<evidence type="ECO:0000256" key="9">
    <source>
        <dbReference type="SAM" id="MobiDB-lite"/>
    </source>
</evidence>
<evidence type="ECO:0000256" key="3">
    <source>
        <dbReference type="ARBA" id="ARBA00022598"/>
    </source>
</evidence>
<comment type="pathway">
    <text evidence="1 8">Amino-acid biosynthesis; L-arginine biosynthesis; carbamoyl phosphate from bicarbonate: step 1/1.</text>
</comment>
<feature type="binding site" evidence="8">
    <location>
        <position position="48"/>
    </location>
    <ligand>
        <name>L-glutamine</name>
        <dbReference type="ChEBI" id="CHEBI:58359"/>
    </ligand>
</feature>
<feature type="region of interest" description="Disordered" evidence="9">
    <location>
        <begin position="372"/>
        <end position="394"/>
    </location>
</feature>
<evidence type="ECO:0000313" key="12">
    <source>
        <dbReference type="Proteomes" id="UP000295781"/>
    </source>
</evidence>
<comment type="function">
    <text evidence="8">Small subunit of the glutamine-dependent carbamoyl phosphate synthetase (CPSase). CPSase catalyzes the formation of carbamoyl phosphate from the ammonia moiety of glutamine, carbonate, and phosphate donated by ATP, constituting the first step of 2 biosynthetic pathways, one leading to arginine and/or urea and the other to pyrimidine nucleotides. The small subunit (glutamine amidotransferase) binds and cleaves glutamine to supply the large subunit with the substrate ammonia.</text>
</comment>
<evidence type="ECO:0000256" key="5">
    <source>
        <dbReference type="ARBA" id="ARBA00022840"/>
    </source>
</evidence>
<evidence type="ECO:0000313" key="11">
    <source>
        <dbReference type="EMBL" id="AUX21636.1"/>
    </source>
</evidence>
<dbReference type="GO" id="GO:0004359">
    <property type="term" value="F:glutaminase activity"/>
    <property type="evidence" value="ECO:0007669"/>
    <property type="project" value="RHEA"/>
</dbReference>
<evidence type="ECO:0000256" key="6">
    <source>
        <dbReference type="ARBA" id="ARBA00022962"/>
    </source>
</evidence>
<evidence type="ECO:0000256" key="4">
    <source>
        <dbReference type="ARBA" id="ARBA00022741"/>
    </source>
</evidence>
<name>A0A4P2PYI0_SORCE</name>
<dbReference type="PANTHER" id="PTHR43418:SF7">
    <property type="entry name" value="CARBAMOYL-PHOSPHATE SYNTHASE SMALL CHAIN"/>
    <property type="match status" value="1"/>
</dbReference>
<keyword evidence="4 8" id="KW-0547">Nucleotide-binding</keyword>
<dbReference type="Proteomes" id="UP000295781">
    <property type="component" value="Chromosome"/>
</dbReference>
<dbReference type="PRINTS" id="PR00099">
    <property type="entry name" value="CPSGATASE"/>
</dbReference>
<dbReference type="InterPro" id="IPR017926">
    <property type="entry name" value="GATASE"/>
</dbReference>
<dbReference type="Gene3D" id="3.40.50.880">
    <property type="match status" value="1"/>
</dbReference>
<feature type="active site" evidence="8">
    <location>
        <position position="344"/>
    </location>
</feature>
<dbReference type="SUPFAM" id="SSF52021">
    <property type="entry name" value="Carbamoyl phosphate synthetase, small subunit N-terminal domain"/>
    <property type="match status" value="1"/>
</dbReference>
<gene>
    <name evidence="8 11" type="primary">carA</name>
    <name evidence="11" type="ORF">SOCEGT47_021220</name>
</gene>
<comment type="pathway">
    <text evidence="8">Pyrimidine metabolism; UMP biosynthesis via de novo pathway; (S)-dihydroorotate from bicarbonate: step 1/3.</text>
</comment>
<feature type="active site" description="Nucleophile" evidence="8">
    <location>
        <position position="260"/>
    </location>
</feature>
<keyword evidence="5 8" id="KW-0067">ATP-binding</keyword>
<comment type="subunit">
    <text evidence="8">Composed of two chains; the small (or glutamine) chain promotes the hydrolysis of glutamine to ammonia, which is used by the large (or ammonia) chain to synthesize carbamoyl phosphate. Tetramer of heterodimers (alpha,beta)4.</text>
</comment>
<dbReference type="GO" id="GO:0005524">
    <property type="term" value="F:ATP binding"/>
    <property type="evidence" value="ECO:0007669"/>
    <property type="project" value="UniProtKB-UniRule"/>
</dbReference>
<dbReference type="GO" id="GO:0004088">
    <property type="term" value="F:carbamoyl-phosphate synthase (glutamine-hydrolyzing) activity"/>
    <property type="evidence" value="ECO:0007669"/>
    <property type="project" value="UniProtKB-UniRule"/>
</dbReference>
<comment type="catalytic activity">
    <reaction evidence="7 8">
        <text>hydrogencarbonate + L-glutamine + 2 ATP + H2O = carbamoyl phosphate + L-glutamate + 2 ADP + phosphate + 2 H(+)</text>
        <dbReference type="Rhea" id="RHEA:18633"/>
        <dbReference type="ChEBI" id="CHEBI:15377"/>
        <dbReference type="ChEBI" id="CHEBI:15378"/>
        <dbReference type="ChEBI" id="CHEBI:17544"/>
        <dbReference type="ChEBI" id="CHEBI:29985"/>
        <dbReference type="ChEBI" id="CHEBI:30616"/>
        <dbReference type="ChEBI" id="CHEBI:43474"/>
        <dbReference type="ChEBI" id="CHEBI:58228"/>
        <dbReference type="ChEBI" id="CHEBI:58359"/>
        <dbReference type="ChEBI" id="CHEBI:456216"/>
        <dbReference type="EC" id="6.3.5.5"/>
    </reaction>
</comment>
<evidence type="ECO:0000259" key="10">
    <source>
        <dbReference type="SMART" id="SM01097"/>
    </source>
</evidence>
<dbReference type="NCBIfam" id="NF009475">
    <property type="entry name" value="PRK12838.1"/>
    <property type="match status" value="1"/>
</dbReference>
<feature type="binding site" evidence="8">
    <location>
        <position position="231"/>
    </location>
    <ligand>
        <name>L-glutamine</name>
        <dbReference type="ChEBI" id="CHEBI:58359"/>
    </ligand>
</feature>
<accession>A0A4P2PYI0</accession>
<dbReference type="EMBL" id="CP012670">
    <property type="protein sequence ID" value="AUX21636.1"/>
    <property type="molecule type" value="Genomic_DNA"/>
</dbReference>
<dbReference type="PANTHER" id="PTHR43418">
    <property type="entry name" value="MULTIFUNCTIONAL TRYPTOPHAN BIOSYNTHESIS PROTEIN-RELATED"/>
    <property type="match status" value="1"/>
</dbReference>
<dbReference type="Pfam" id="PF00117">
    <property type="entry name" value="GATase"/>
    <property type="match status" value="1"/>
</dbReference>
<comment type="catalytic activity">
    <reaction evidence="8">
        <text>L-glutamine + H2O = L-glutamate + NH4(+)</text>
        <dbReference type="Rhea" id="RHEA:15889"/>
        <dbReference type="ChEBI" id="CHEBI:15377"/>
        <dbReference type="ChEBI" id="CHEBI:28938"/>
        <dbReference type="ChEBI" id="CHEBI:29985"/>
        <dbReference type="ChEBI" id="CHEBI:58359"/>
    </reaction>
</comment>
<feature type="binding site" evidence="8">
    <location>
        <position position="261"/>
    </location>
    <ligand>
        <name>L-glutamine</name>
        <dbReference type="ChEBI" id="CHEBI:58359"/>
    </ligand>
</feature>
<feature type="binding site" evidence="8">
    <location>
        <position position="302"/>
    </location>
    <ligand>
        <name>L-glutamine</name>
        <dbReference type="ChEBI" id="CHEBI:58359"/>
    </ligand>
</feature>
<dbReference type="CDD" id="cd01744">
    <property type="entry name" value="GATase1_CPSase"/>
    <property type="match status" value="1"/>
</dbReference>
<dbReference type="PRINTS" id="PR00096">
    <property type="entry name" value="GATASE"/>
</dbReference>
<dbReference type="SUPFAM" id="SSF52317">
    <property type="entry name" value="Class I glutamine amidotransferase-like"/>
    <property type="match status" value="1"/>
</dbReference>
<evidence type="ECO:0000256" key="2">
    <source>
        <dbReference type="ARBA" id="ARBA00007800"/>
    </source>
</evidence>
<dbReference type="InterPro" id="IPR002474">
    <property type="entry name" value="CarbamoylP_synth_ssu_N"/>
</dbReference>
<dbReference type="PROSITE" id="PS51273">
    <property type="entry name" value="GATASE_TYPE_1"/>
    <property type="match status" value="1"/>
</dbReference>
<feature type="region of interest" description="CPSase" evidence="8">
    <location>
        <begin position="1"/>
        <end position="180"/>
    </location>
</feature>
<dbReference type="Pfam" id="PF00988">
    <property type="entry name" value="CPSase_sm_chain"/>
    <property type="match status" value="1"/>
</dbReference>
<sequence length="394" mass="42904">MDANRMKLVLEDGTTMMGRCFGAPRAVSGEVVFNTGMTGYVETLTDPSYRGQILTLTYPLVGNYGVPAPRPTGSIDGPYEADRIQVQGLVVQSYMDRYSHHAAVRSLGAWLASEGVPAITGIDTRTLTRRLREVGTMKGWLFPAEMDLERVKRSAEAVDMREEVFRLVAPREVITYEGGPLKVLLLDAGAKDHIVRSLLSRGVSVIRVPYHAHARIPELAEAADGVLIGNGPGDPKDLGPLVAAVRGLLGTYNKPIFGICLGNQILALAAGGDTYKLPYGHRGVNQPVQDLLSRRCYVTSQNHGYAVRHESLPAEWEPWFVNINDGTNEGIRSRLRPFFSVQFHPEATPGPQDAAYLFDDFLRLCGAMKGPANPRSTQAGTATADLRTTSTGRS</sequence>
<keyword evidence="8" id="KW-0028">Amino-acid biosynthesis</keyword>